<evidence type="ECO:0000313" key="2">
    <source>
        <dbReference type="EMBL" id="OMP01824.1"/>
    </source>
</evidence>
<dbReference type="Proteomes" id="UP000187203">
    <property type="component" value="Unassembled WGS sequence"/>
</dbReference>
<dbReference type="PANTHER" id="PTHR31354:SF2">
    <property type="entry name" value="OS01G0793500 PROTEIN"/>
    <property type="match status" value="1"/>
</dbReference>
<dbReference type="Pfam" id="PF24289">
    <property type="entry name" value="DUF7477"/>
    <property type="match status" value="1"/>
</dbReference>
<dbReference type="OrthoDB" id="1890401at2759"/>
<comment type="caution">
    <text evidence="2">The sequence shown here is derived from an EMBL/GenBank/DDBJ whole genome shotgun (WGS) entry which is preliminary data.</text>
</comment>
<sequence length="225" mass="25094">MPWFTSISIDDWSTGAYAGHGAVCLKDSEGKLWVGESGHKIVEDVTATKGNEVEEYFLKVRYHYNVAEARLAQHVEKGIADGLLISCVASCTSLWALIMDAGTGFTSQEWIMDQWEKNYYISSIAGSTSGSSPVVMSKGTQYTRQSYKVSDSFPFKWIKQQVERGVLCHLYGYCWKPVVELDFLYPSVGIHRRWDSGYRITSTAATSDQAALILSIPKHKPGDLT</sequence>
<organism evidence="2 3">
    <name type="scientific">Corchorus olitorius</name>
    <dbReference type="NCBI Taxonomy" id="93759"/>
    <lineage>
        <taxon>Eukaryota</taxon>
        <taxon>Viridiplantae</taxon>
        <taxon>Streptophyta</taxon>
        <taxon>Embryophyta</taxon>
        <taxon>Tracheophyta</taxon>
        <taxon>Spermatophyta</taxon>
        <taxon>Magnoliopsida</taxon>
        <taxon>eudicotyledons</taxon>
        <taxon>Gunneridae</taxon>
        <taxon>Pentapetalae</taxon>
        <taxon>rosids</taxon>
        <taxon>malvids</taxon>
        <taxon>Malvales</taxon>
        <taxon>Malvaceae</taxon>
        <taxon>Grewioideae</taxon>
        <taxon>Apeibeae</taxon>
        <taxon>Corchorus</taxon>
    </lineage>
</organism>
<evidence type="ECO:0000259" key="1">
    <source>
        <dbReference type="Pfam" id="PF24289"/>
    </source>
</evidence>
<evidence type="ECO:0000313" key="3">
    <source>
        <dbReference type="Proteomes" id="UP000187203"/>
    </source>
</evidence>
<gene>
    <name evidence="2" type="ORF">COLO4_11570</name>
</gene>
<reference evidence="3" key="1">
    <citation type="submission" date="2013-09" db="EMBL/GenBank/DDBJ databases">
        <title>Corchorus olitorius genome sequencing.</title>
        <authorList>
            <person name="Alam M."/>
            <person name="Haque M.S."/>
            <person name="Islam M.S."/>
            <person name="Emdad E.M."/>
            <person name="Islam M.M."/>
            <person name="Ahmed B."/>
            <person name="Halim A."/>
            <person name="Hossen Q.M.M."/>
            <person name="Hossain M.Z."/>
            <person name="Ahmed R."/>
            <person name="Khan M.M."/>
            <person name="Islam R."/>
            <person name="Rashid M.M."/>
            <person name="Khan S.A."/>
            <person name="Rahman M.S."/>
            <person name="Alam M."/>
            <person name="Yahiya A.S."/>
            <person name="Khan M.S."/>
            <person name="Azam M.S."/>
            <person name="Haque T."/>
            <person name="Lashkar M.Z.H."/>
            <person name="Akhand A.I."/>
            <person name="Morshed G."/>
            <person name="Roy S."/>
            <person name="Uddin K.S."/>
            <person name="Rabeya T."/>
            <person name="Hossain A.S."/>
            <person name="Chowdhury A."/>
            <person name="Snigdha A.R."/>
            <person name="Mortoza M.S."/>
            <person name="Matin S.A."/>
            <person name="Hoque S.M.E."/>
            <person name="Islam M.K."/>
            <person name="Roy D.K."/>
            <person name="Haider R."/>
            <person name="Moosa M.M."/>
            <person name="Elias S.M."/>
            <person name="Hasan A.M."/>
            <person name="Jahan S."/>
            <person name="Shafiuddin M."/>
            <person name="Mahmood N."/>
            <person name="Shommy N.S."/>
        </authorList>
    </citation>
    <scope>NUCLEOTIDE SEQUENCE [LARGE SCALE GENOMIC DNA]</scope>
    <source>
        <strain evidence="3">cv. O-4</strain>
    </source>
</reference>
<accession>A0A1R3K413</accession>
<dbReference type="AlphaFoldDB" id="A0A1R3K413"/>
<proteinExistence type="predicted"/>
<dbReference type="PANTHER" id="PTHR31354">
    <property type="entry name" value="OS01G0793500 PROTEIN"/>
    <property type="match status" value="1"/>
</dbReference>
<protein>
    <recommendedName>
        <fullName evidence="1">DUF7477 domain-containing protein</fullName>
    </recommendedName>
</protein>
<dbReference type="STRING" id="93759.A0A1R3K413"/>
<dbReference type="EMBL" id="AWUE01014713">
    <property type="protein sequence ID" value="OMP01824.1"/>
    <property type="molecule type" value="Genomic_DNA"/>
</dbReference>
<name>A0A1R3K413_9ROSI</name>
<dbReference type="InterPro" id="IPR055900">
    <property type="entry name" value="DUF7477"/>
</dbReference>
<keyword evidence="3" id="KW-1185">Reference proteome</keyword>
<feature type="domain" description="DUF7477" evidence="1">
    <location>
        <begin position="58"/>
        <end position="224"/>
    </location>
</feature>